<name>A0A544SVU2_9BACI</name>
<protein>
    <submittedName>
        <fullName evidence="2">Sporulation protein YunB</fullName>
    </submittedName>
</protein>
<proteinExistence type="predicted"/>
<accession>A0A544SVU2</accession>
<keyword evidence="3" id="KW-1185">Reference proteome</keyword>
<dbReference type="OrthoDB" id="1649278at2"/>
<dbReference type="EMBL" id="VDGG01000040">
    <property type="protein sequence ID" value="TQR09288.1"/>
    <property type="molecule type" value="Genomic_DNA"/>
</dbReference>
<keyword evidence="1" id="KW-0472">Membrane</keyword>
<keyword evidence="1" id="KW-0812">Transmembrane</keyword>
<gene>
    <name evidence="2" type="primary">yunB</name>
    <name evidence="2" type="ORF">FG383_15845</name>
</gene>
<dbReference type="InterPro" id="IPR014197">
    <property type="entry name" value="Sporulation_prot_YunB"/>
</dbReference>
<evidence type="ECO:0000313" key="3">
    <source>
        <dbReference type="Proteomes" id="UP000318937"/>
    </source>
</evidence>
<organism evidence="2 3">
    <name type="scientific">Psychrobacillus soli</name>
    <dbReference type="NCBI Taxonomy" id="1543965"/>
    <lineage>
        <taxon>Bacteria</taxon>
        <taxon>Bacillati</taxon>
        <taxon>Bacillota</taxon>
        <taxon>Bacilli</taxon>
        <taxon>Bacillales</taxon>
        <taxon>Bacillaceae</taxon>
        <taxon>Psychrobacillus</taxon>
    </lineage>
</organism>
<dbReference type="RefSeq" id="WP_142608367.1">
    <property type="nucleotide sequence ID" value="NZ_VDGG01000040.1"/>
</dbReference>
<evidence type="ECO:0000313" key="2">
    <source>
        <dbReference type="EMBL" id="TQR09288.1"/>
    </source>
</evidence>
<comment type="caution">
    <text evidence="2">The sequence shown here is derived from an EMBL/GenBank/DDBJ whole genome shotgun (WGS) entry which is preliminary data.</text>
</comment>
<keyword evidence="1" id="KW-1133">Transmembrane helix</keyword>
<sequence>MLFYRKKQRFTIFTAQRKLAILLALFILSVAGVFYVVNYRLTPTYLQYAEVQTNKIASMVISKAINSRTANVLDVNDIIEEVPSTNGSTNMVTTKFNTEIINRVLSDTNSLVQAHLEQAEKGNLSSLPYLDDIEYDKQTMEDQGGVVFFVPMGQATNIPLIGNLGPKIPIRFHVIGNVQSTVVPTITEFGINNAYVEVSIHIKVNVQIIVPLASKMSVVEQNIPVAMGLVQGQVPHIYTGGDGSSAPSVEVPIPLPEK</sequence>
<dbReference type="Pfam" id="PF09560">
    <property type="entry name" value="Spore_YunB"/>
    <property type="match status" value="1"/>
</dbReference>
<reference evidence="2 3" key="1">
    <citation type="submission" date="2019-05" db="EMBL/GenBank/DDBJ databases">
        <title>Psychrobacillus vulpis sp. nov., a new species isolated from feces of a red fox that inhabits in The Tablas de Daimiel Natural Park, Albacete, Spain.</title>
        <authorList>
            <person name="Rodriguez M."/>
            <person name="Reina J.C."/>
            <person name="Bejar V."/>
            <person name="Llamas I."/>
        </authorList>
    </citation>
    <scope>NUCLEOTIDE SEQUENCE [LARGE SCALE GENOMIC DNA]</scope>
    <source>
        <strain evidence="2 3">NHI-2</strain>
    </source>
</reference>
<evidence type="ECO:0000256" key="1">
    <source>
        <dbReference type="SAM" id="Phobius"/>
    </source>
</evidence>
<dbReference type="Proteomes" id="UP000318937">
    <property type="component" value="Unassembled WGS sequence"/>
</dbReference>
<dbReference type="AlphaFoldDB" id="A0A544SVU2"/>
<dbReference type="PIRSF" id="PIRSF021383">
    <property type="entry name" value="YunB"/>
    <property type="match status" value="1"/>
</dbReference>
<dbReference type="NCBIfam" id="TIGR02832">
    <property type="entry name" value="spo_yunB"/>
    <property type="match status" value="1"/>
</dbReference>
<feature type="transmembrane region" description="Helical" evidence="1">
    <location>
        <begin position="20"/>
        <end position="37"/>
    </location>
</feature>